<feature type="coiled-coil region" evidence="1">
    <location>
        <begin position="52"/>
        <end position="79"/>
    </location>
</feature>
<dbReference type="Gene3D" id="2.40.70.10">
    <property type="entry name" value="Acid Proteases"/>
    <property type="match status" value="1"/>
</dbReference>
<dbReference type="EMBL" id="CAJVQA010005009">
    <property type="protein sequence ID" value="CAG8611226.1"/>
    <property type="molecule type" value="Genomic_DNA"/>
</dbReference>
<dbReference type="AlphaFoldDB" id="A0A9N9GJW6"/>
<dbReference type="InterPro" id="IPR021109">
    <property type="entry name" value="Peptidase_aspartic_dom_sf"/>
</dbReference>
<sequence length="861" mass="98127">MTPEISTNRLAQAEDSLQIIKNRFCKLQQDLALKEDYIKYLEKEILIQDEDLDPLRQEISNLKEQLEKALQDSKSQENYDKIDILNEKILILYKNSNDTIEMAQPPESPRLSLPENQAMIQNNRIQQEINNIRQYFQSPVTIASTINGIVDYLNIIFNAGNRFERLVLDIYSRANTHAINAENQAYEAHRTQHSIFKSRELDGRITICMQKRQISKLLLEKFALGFKNRRTQQQLQEYKTDEAITTHLLNLTKNRYSKWNNKCKTLENDLLLWSKWKNHARNFEQLINNLQAQILLLYNNPPNMATVAGDLTSIAPLIAEIPNYSRQILPDEWYQGINKILTLIAIIAAAFNDALRAEILKSKMTGKYTNIPVQHAGNNIDTPACFIIWLHHKYQTETVGTQQVATQRLAQEKFLPFDNPESYEARICSIPDQISQTSAVNIQNKLHSDSSDISQAELDSIIKSQLALVLTTSIQSSQLQKTQALQSQQKQPNFSNYLRVSNKYMPERPPDGYGVNSEKFIHCDLINPTSSASQIIESLANNLYKKVSDMFSAKPVQSMKNIEVNFDKELADHMGKLSINKALSKGFEAGVHAISKSHKINKEPKSRKRGGSKQTVLEQTIHKIIQKLAPEISNSDEDETLDDPIEINFVCQKEPDTGIVTIPCKIKHLKIPAMILDSGAETEIITEDIVKCINGKIDRSVKYDLSGIATIPIESIGIVCNLLITLTPDCTIYEDFVVMKYSKPMLIFSNQLLKKYECVIDWNNDKMKIHHNRKEHIFSVTMYKVKNKLEVNYATATQDSLYNEDTITSKPLVSNEISQEVDSDKDDSIPFDEWCASADFSLDSVNLTLAKQAPKVLKKNA</sequence>
<name>A0A9N9GJW6_9GLOM</name>
<evidence type="ECO:0000313" key="2">
    <source>
        <dbReference type="EMBL" id="CAG8611226.1"/>
    </source>
</evidence>
<protein>
    <submittedName>
        <fullName evidence="2">14430_t:CDS:1</fullName>
    </submittedName>
</protein>
<dbReference type="Proteomes" id="UP000789759">
    <property type="component" value="Unassembled WGS sequence"/>
</dbReference>
<keyword evidence="3" id="KW-1185">Reference proteome</keyword>
<comment type="caution">
    <text evidence="2">The sequence shown here is derived from an EMBL/GenBank/DDBJ whole genome shotgun (WGS) entry which is preliminary data.</text>
</comment>
<gene>
    <name evidence="2" type="ORF">CPELLU_LOCUS7462</name>
</gene>
<evidence type="ECO:0000313" key="3">
    <source>
        <dbReference type="Proteomes" id="UP000789759"/>
    </source>
</evidence>
<feature type="coiled-coil region" evidence="1">
    <location>
        <begin position="249"/>
        <end position="300"/>
    </location>
</feature>
<accession>A0A9N9GJW6</accession>
<dbReference type="OrthoDB" id="2404201at2759"/>
<keyword evidence="1" id="KW-0175">Coiled coil</keyword>
<organism evidence="2 3">
    <name type="scientific">Cetraspora pellucida</name>
    <dbReference type="NCBI Taxonomy" id="1433469"/>
    <lineage>
        <taxon>Eukaryota</taxon>
        <taxon>Fungi</taxon>
        <taxon>Fungi incertae sedis</taxon>
        <taxon>Mucoromycota</taxon>
        <taxon>Glomeromycotina</taxon>
        <taxon>Glomeromycetes</taxon>
        <taxon>Diversisporales</taxon>
        <taxon>Gigasporaceae</taxon>
        <taxon>Cetraspora</taxon>
    </lineage>
</organism>
<reference evidence="2" key="1">
    <citation type="submission" date="2021-06" db="EMBL/GenBank/DDBJ databases">
        <authorList>
            <person name="Kallberg Y."/>
            <person name="Tangrot J."/>
            <person name="Rosling A."/>
        </authorList>
    </citation>
    <scope>NUCLEOTIDE SEQUENCE</scope>
    <source>
        <strain evidence="2">FL966</strain>
    </source>
</reference>
<evidence type="ECO:0000256" key="1">
    <source>
        <dbReference type="SAM" id="Coils"/>
    </source>
</evidence>
<proteinExistence type="predicted"/>